<accession>A0A8H3YUV5</accession>
<feature type="domain" description="Diphthamide synthase" evidence="6">
    <location>
        <begin position="5"/>
        <end position="254"/>
    </location>
</feature>
<evidence type="ECO:0000256" key="5">
    <source>
        <dbReference type="ARBA" id="ARBA00048108"/>
    </source>
</evidence>
<dbReference type="GO" id="GO:0017183">
    <property type="term" value="P:protein histidyl modification to diphthamide"/>
    <property type="evidence" value="ECO:0007669"/>
    <property type="project" value="TreeGrafter"/>
</dbReference>
<comment type="catalytic activity">
    <reaction evidence="5">
        <text>diphthine-[translation elongation factor 2] + NH4(+) + ATP = diphthamide-[translation elongation factor 2] + AMP + diphosphate + H(+)</text>
        <dbReference type="Rhea" id="RHEA:19753"/>
        <dbReference type="Rhea" id="RHEA-COMP:10172"/>
        <dbReference type="Rhea" id="RHEA-COMP:10174"/>
        <dbReference type="ChEBI" id="CHEBI:15378"/>
        <dbReference type="ChEBI" id="CHEBI:16692"/>
        <dbReference type="ChEBI" id="CHEBI:28938"/>
        <dbReference type="ChEBI" id="CHEBI:30616"/>
        <dbReference type="ChEBI" id="CHEBI:33019"/>
        <dbReference type="ChEBI" id="CHEBI:82696"/>
        <dbReference type="ChEBI" id="CHEBI:456215"/>
        <dbReference type="EC" id="6.3.1.14"/>
    </reaction>
</comment>
<reference evidence="7 10" key="1">
    <citation type="submission" date="2018-12" db="EMBL/GenBank/DDBJ databases">
        <title>Venturia inaequalis Genome Resource.</title>
        <authorList>
            <person name="Lichtner F.J."/>
        </authorList>
    </citation>
    <scope>NUCLEOTIDE SEQUENCE [LARGE SCALE GENOMIC DNA]</scope>
    <source>
        <strain evidence="7 10">120213</strain>
        <strain evidence="8">Bline_iso_100314</strain>
        <strain evidence="9 11">DMI_063113</strain>
    </source>
</reference>
<evidence type="ECO:0000313" key="10">
    <source>
        <dbReference type="Proteomes" id="UP000447873"/>
    </source>
</evidence>
<dbReference type="Gene3D" id="3.40.50.620">
    <property type="entry name" value="HUPs"/>
    <property type="match status" value="1"/>
</dbReference>
<evidence type="ECO:0000259" key="6">
    <source>
        <dbReference type="Pfam" id="PF01902"/>
    </source>
</evidence>
<dbReference type="Proteomes" id="UP000490939">
    <property type="component" value="Unassembled WGS sequence"/>
</dbReference>
<dbReference type="Proteomes" id="UP000447873">
    <property type="component" value="Unassembled WGS sequence"/>
</dbReference>
<dbReference type="CDD" id="cd01994">
    <property type="entry name" value="AANH_PF0828-like"/>
    <property type="match status" value="1"/>
</dbReference>
<protein>
    <recommendedName>
        <fullName evidence="2">Diphthine--ammonia ligase</fullName>
        <ecNumber evidence="1">6.3.1.14</ecNumber>
    </recommendedName>
    <alternativeName>
        <fullName evidence="3">Diphthamide synthase</fullName>
    </alternativeName>
    <alternativeName>
        <fullName evidence="4">Diphthamide synthetase</fullName>
    </alternativeName>
</protein>
<organism evidence="7 10">
    <name type="scientific">Venturia inaequalis</name>
    <name type="common">Apple scab fungus</name>
    <dbReference type="NCBI Taxonomy" id="5025"/>
    <lineage>
        <taxon>Eukaryota</taxon>
        <taxon>Fungi</taxon>
        <taxon>Dikarya</taxon>
        <taxon>Ascomycota</taxon>
        <taxon>Pezizomycotina</taxon>
        <taxon>Dothideomycetes</taxon>
        <taxon>Pleosporomycetidae</taxon>
        <taxon>Venturiales</taxon>
        <taxon>Venturiaceae</taxon>
        <taxon>Venturia</taxon>
    </lineage>
</organism>
<proteinExistence type="predicted"/>
<dbReference type="EMBL" id="WNWR01000056">
    <property type="protein sequence ID" value="KAE9992493.1"/>
    <property type="molecule type" value="Genomic_DNA"/>
</dbReference>
<dbReference type="NCBIfam" id="TIGR00290">
    <property type="entry name" value="MJ0570_dom"/>
    <property type="match status" value="1"/>
</dbReference>
<dbReference type="EMBL" id="WNWQ01000076">
    <property type="protein sequence ID" value="KAE9980419.1"/>
    <property type="molecule type" value="Genomic_DNA"/>
</dbReference>
<dbReference type="SUPFAM" id="SSF52402">
    <property type="entry name" value="Adenine nucleotide alpha hydrolases-like"/>
    <property type="match status" value="1"/>
</dbReference>
<dbReference type="AlphaFoldDB" id="A0A8H3YUV5"/>
<dbReference type="InterPro" id="IPR002761">
    <property type="entry name" value="Diphthami_syn_dom"/>
</dbReference>
<sequence length="305" mass="33064">MSKLKVIALISGGKDSFFSILHCQANGHQVVALANLYPETSTGDSENEDVDSFMYQTVGHSVIPLYARALQLPLYRQKILGGSGNMERDYAPLAKSGEEGEADETESLVPLLRKVREAHPDADAICTGAILSTYQRTRIESIALRLGLVPLSYLWQYPLLPPYAQTSLLEDMRAVGQDSRIIKVASGALDESFLWKNVADQANVAKMVKMMEMFGGSEGGAVLGEGGEFETLAVDGPSHLWKARITAGSVEVVKGEGGSAVVRLKDVKVVNKDDTEDSCTSPRIPELLDTEFSALLSSLERQVTN</sequence>
<dbReference type="PANTHER" id="PTHR12196:SF2">
    <property type="entry name" value="DIPHTHINE--AMMONIA LIGASE"/>
    <property type="match status" value="1"/>
</dbReference>
<dbReference type="InterPro" id="IPR014729">
    <property type="entry name" value="Rossmann-like_a/b/a_fold"/>
</dbReference>
<keyword evidence="11" id="KW-1185">Reference proteome</keyword>
<evidence type="ECO:0000313" key="8">
    <source>
        <dbReference type="EMBL" id="KAE9980419.1"/>
    </source>
</evidence>
<dbReference type="FunFam" id="3.40.50.620:FF:000145">
    <property type="entry name" value="ATP-binding domain containing protein"/>
    <property type="match status" value="1"/>
</dbReference>
<dbReference type="PANTHER" id="PTHR12196">
    <property type="entry name" value="DOMAIN OF UNKNOWN FUNCTION 71 DUF71 -CONTAINING PROTEIN"/>
    <property type="match status" value="1"/>
</dbReference>
<evidence type="ECO:0000256" key="4">
    <source>
        <dbReference type="ARBA" id="ARBA00031552"/>
    </source>
</evidence>
<dbReference type="GO" id="GO:0017178">
    <property type="term" value="F:diphthine-ammonia ligase activity"/>
    <property type="evidence" value="ECO:0007669"/>
    <property type="project" value="UniProtKB-EC"/>
</dbReference>
<dbReference type="Pfam" id="PF01902">
    <property type="entry name" value="Diphthami_syn_2"/>
    <property type="match status" value="1"/>
</dbReference>
<evidence type="ECO:0000313" key="9">
    <source>
        <dbReference type="EMBL" id="KAE9992493.1"/>
    </source>
</evidence>
<evidence type="ECO:0000256" key="3">
    <source>
        <dbReference type="ARBA" id="ARBA00029814"/>
    </source>
</evidence>
<evidence type="ECO:0000256" key="1">
    <source>
        <dbReference type="ARBA" id="ARBA00012089"/>
    </source>
</evidence>
<evidence type="ECO:0000313" key="7">
    <source>
        <dbReference type="EMBL" id="KAE9972818.1"/>
    </source>
</evidence>
<gene>
    <name evidence="8" type="ORF">BLS_008751</name>
    <name evidence="9" type="ORF">EG327_008753</name>
    <name evidence="7" type="ORF">EG328_004753</name>
</gene>
<comment type="caution">
    <text evidence="7">The sequence shown here is derived from an EMBL/GenBank/DDBJ whole genome shotgun (WGS) entry which is preliminary data.</text>
</comment>
<name>A0A8H3YUV5_VENIN</name>
<dbReference type="Gene3D" id="3.90.1490.10">
    <property type="entry name" value="putative n-type atp pyrophosphatase, domain 2"/>
    <property type="match status" value="1"/>
</dbReference>
<evidence type="ECO:0000256" key="2">
    <source>
        <dbReference type="ARBA" id="ARBA00018426"/>
    </source>
</evidence>
<evidence type="ECO:0000313" key="11">
    <source>
        <dbReference type="Proteomes" id="UP000490939"/>
    </source>
</evidence>
<dbReference type="EC" id="6.3.1.14" evidence="1"/>
<dbReference type="InterPro" id="IPR030662">
    <property type="entry name" value="DPH6/MJ0570"/>
</dbReference>
<dbReference type="EMBL" id="WNWS01000259">
    <property type="protein sequence ID" value="KAE9972818.1"/>
    <property type="molecule type" value="Genomic_DNA"/>
</dbReference>
<dbReference type="Proteomes" id="UP000433883">
    <property type="component" value="Unassembled WGS sequence"/>
</dbReference>